<gene>
    <name evidence="1" type="ORF">CARUB_v100079371mg</name>
</gene>
<dbReference type="EMBL" id="KB870927">
    <property type="protein sequence ID" value="EOA12074.1"/>
    <property type="molecule type" value="Genomic_DNA"/>
</dbReference>
<keyword evidence="2" id="KW-1185">Reference proteome</keyword>
<evidence type="ECO:0000313" key="2">
    <source>
        <dbReference type="Proteomes" id="UP000029121"/>
    </source>
</evidence>
<reference evidence="2" key="1">
    <citation type="journal article" date="2013" name="Nat. Genet.">
        <title>The Capsella rubella genome and the genomic consequences of rapid mating system evolution.</title>
        <authorList>
            <person name="Slotte T."/>
            <person name="Hazzouri K.M."/>
            <person name="Agren J.A."/>
            <person name="Koenig D."/>
            <person name="Maumus F."/>
            <person name="Guo Y.L."/>
            <person name="Steige K."/>
            <person name="Platts A.E."/>
            <person name="Escobar J.S."/>
            <person name="Newman L.K."/>
            <person name="Wang W."/>
            <person name="Mandakova T."/>
            <person name="Vello E."/>
            <person name="Smith L.M."/>
            <person name="Henz S.R."/>
            <person name="Steffen J."/>
            <person name="Takuno S."/>
            <person name="Brandvain Y."/>
            <person name="Coop G."/>
            <person name="Andolfatto P."/>
            <person name="Hu T.T."/>
            <person name="Blanchette M."/>
            <person name="Clark R.M."/>
            <person name="Quesneville H."/>
            <person name="Nordborg M."/>
            <person name="Gaut B.S."/>
            <person name="Lysak M.A."/>
            <person name="Jenkins J."/>
            <person name="Grimwood J."/>
            <person name="Chapman J."/>
            <person name="Prochnik S."/>
            <person name="Shu S."/>
            <person name="Rokhsar D."/>
            <person name="Schmutz J."/>
            <person name="Weigel D."/>
            <person name="Wright S.I."/>
        </authorList>
    </citation>
    <scope>NUCLEOTIDE SEQUENCE [LARGE SCALE GENOMIC DNA]</scope>
    <source>
        <strain evidence="2">cv. Monte Gargano</strain>
    </source>
</reference>
<dbReference type="Proteomes" id="UP000029121">
    <property type="component" value="Unassembled WGS sequence"/>
</dbReference>
<feature type="non-terminal residue" evidence="1">
    <location>
        <position position="8"/>
    </location>
</feature>
<sequence>MYVINDKK</sequence>
<name>R0G6G3_9BRAS</name>
<evidence type="ECO:0000313" key="1">
    <source>
        <dbReference type="EMBL" id="EOA12074.1"/>
    </source>
</evidence>
<protein>
    <submittedName>
        <fullName evidence="1">Uncharacterized protein</fullName>
    </submittedName>
</protein>
<accession>R0G6G3</accession>
<organism evidence="1 2">
    <name type="scientific">Capsella rubella</name>
    <dbReference type="NCBI Taxonomy" id="81985"/>
    <lineage>
        <taxon>Eukaryota</taxon>
        <taxon>Viridiplantae</taxon>
        <taxon>Streptophyta</taxon>
        <taxon>Embryophyta</taxon>
        <taxon>Tracheophyta</taxon>
        <taxon>Spermatophyta</taxon>
        <taxon>Magnoliopsida</taxon>
        <taxon>eudicotyledons</taxon>
        <taxon>Gunneridae</taxon>
        <taxon>Pentapetalae</taxon>
        <taxon>rosids</taxon>
        <taxon>malvids</taxon>
        <taxon>Brassicales</taxon>
        <taxon>Brassicaceae</taxon>
        <taxon>Camelineae</taxon>
        <taxon>Capsella</taxon>
    </lineage>
</organism>
<proteinExistence type="predicted"/>